<dbReference type="KEGG" id="pmet:G4Y79_12510"/>
<sequence>MSHIFISYSREDVKSEDGIVQRLITQLRRNFHIWLDQSDIIPGTNWQDAIQTAVKNSSVMVFILSPQSATSDWCKAEINAAKASKVPIIPYVYQEADFPFGMSETNAVFHSQNTHALETLEEAIKKLAPQTSVYQEAIVVTNNLLNNSKMTFQEATAEVRTYKTFYVNLDAEIELIGLPLLSTSFCTAYLVGRADDKMNYQFNIQVALQFSGQYESDDFPVRIAKHFLKEDPKAHLRMLLVRGPAKITYNQHTKTNSLSYILDRPTEEENQWKDAVNTIQNSIKLCHKGHENPQLHIFVQGPVAGITYALGANYRDLQYKVQHYQYDRDAQEYFNVQL</sequence>
<dbReference type="Proteomes" id="UP000594468">
    <property type="component" value="Chromosome"/>
</dbReference>
<dbReference type="InterPro" id="IPR000157">
    <property type="entry name" value="TIR_dom"/>
</dbReference>
<evidence type="ECO:0000313" key="2">
    <source>
        <dbReference type="EMBL" id="QPC80537.1"/>
    </source>
</evidence>
<evidence type="ECO:0000313" key="3">
    <source>
        <dbReference type="Proteomes" id="UP000594468"/>
    </source>
</evidence>
<dbReference type="AlphaFoldDB" id="A0A7S8E531"/>
<accession>A0A7S8E531</accession>
<dbReference type="EMBL" id="CP062983">
    <property type="protein sequence ID" value="QPC80537.1"/>
    <property type="molecule type" value="Genomic_DNA"/>
</dbReference>
<dbReference type="SUPFAM" id="SSF52200">
    <property type="entry name" value="Toll/Interleukin receptor TIR domain"/>
    <property type="match status" value="1"/>
</dbReference>
<dbReference type="GO" id="GO:0007165">
    <property type="term" value="P:signal transduction"/>
    <property type="evidence" value="ECO:0007669"/>
    <property type="project" value="InterPro"/>
</dbReference>
<protein>
    <submittedName>
        <fullName evidence="2">Toll/interleukin-1 receptor domain-containing protein</fullName>
    </submittedName>
</protein>
<dbReference type="Gene3D" id="3.40.50.10140">
    <property type="entry name" value="Toll/interleukin-1 receptor homology (TIR) domain"/>
    <property type="match status" value="1"/>
</dbReference>
<keyword evidence="3" id="KW-1185">Reference proteome</keyword>
<reference evidence="2 3" key="1">
    <citation type="submission" date="2020-02" db="EMBL/GenBank/DDBJ databases">
        <authorList>
            <person name="Zheng R.K."/>
            <person name="Sun C.M."/>
        </authorList>
    </citation>
    <scope>NUCLEOTIDE SEQUENCE [LARGE SCALE GENOMIC DNA]</scope>
    <source>
        <strain evidence="3">rifampicinis</strain>
    </source>
</reference>
<keyword evidence="2" id="KW-0675">Receptor</keyword>
<evidence type="ECO:0000259" key="1">
    <source>
        <dbReference type="PROSITE" id="PS50104"/>
    </source>
</evidence>
<dbReference type="RefSeq" id="WP_195168612.1">
    <property type="nucleotide sequence ID" value="NZ_CP062983.1"/>
</dbReference>
<gene>
    <name evidence="2" type="ORF">G4Y79_12510</name>
</gene>
<dbReference type="PROSITE" id="PS50104">
    <property type="entry name" value="TIR"/>
    <property type="match status" value="1"/>
</dbReference>
<dbReference type="SMART" id="SM00255">
    <property type="entry name" value="TIR"/>
    <property type="match status" value="1"/>
</dbReference>
<dbReference type="InterPro" id="IPR035897">
    <property type="entry name" value="Toll_tir_struct_dom_sf"/>
</dbReference>
<dbReference type="Pfam" id="PF13676">
    <property type="entry name" value="TIR_2"/>
    <property type="match status" value="1"/>
</dbReference>
<name>A0A7S8E531_9CHLR</name>
<proteinExistence type="predicted"/>
<organism evidence="2 3">
    <name type="scientific">Phototrophicus methaneseepsis</name>
    <dbReference type="NCBI Taxonomy" id="2710758"/>
    <lineage>
        <taxon>Bacteria</taxon>
        <taxon>Bacillati</taxon>
        <taxon>Chloroflexota</taxon>
        <taxon>Candidatus Thermofontia</taxon>
        <taxon>Phototrophicales</taxon>
        <taxon>Phototrophicaceae</taxon>
        <taxon>Phototrophicus</taxon>
    </lineage>
</organism>
<feature type="domain" description="TIR" evidence="1">
    <location>
        <begin position="1"/>
        <end position="131"/>
    </location>
</feature>